<dbReference type="CDD" id="cd02440">
    <property type="entry name" value="AdoMet_MTases"/>
    <property type="match status" value="1"/>
</dbReference>
<comment type="caution">
    <text evidence="8">The sequence shown here is derived from an EMBL/GenBank/DDBJ whole genome shotgun (WGS) entry which is preliminary data.</text>
</comment>
<comment type="subcellular location">
    <subcellularLocation>
        <location evidence="1">Nucleus</location>
    </subcellularLocation>
</comment>
<gene>
    <name evidence="8" type="ORF">BWQ96_09439</name>
</gene>
<sequence length="283" mass="31629">MAVVVERKTCIAERNTKRIRHNSPFHTWIQGRASRPFSLPPRAQVSVKFELYYAYLCPPFHSEQFSEHCTTALSMDGADGVYPSSEDTFLLIEALELDTSRIVDATKNGGLCLDLGCGSGEVSEALARITPTSFCISTDVNHLATTKTRELLQNNGLINVDIALCDLFTAFRSTVRFDVILFNPPYVPTDQHELEHAIAERDIYASWAGGKDGREVIDKFLATVNYFLSDRGIVYLVTLETNKPNEIISIAEVQGLHACQVLKRRAGIETLYILRLGKRRDDG</sequence>
<keyword evidence="6" id="KW-0539">Nucleus</keyword>
<protein>
    <submittedName>
        <fullName evidence="8">HemK methyltransferase family member 2</fullName>
    </submittedName>
</protein>
<dbReference type="OrthoDB" id="406152at2759"/>
<dbReference type="InterPro" id="IPR029063">
    <property type="entry name" value="SAM-dependent_MTases_sf"/>
</dbReference>
<evidence type="ECO:0000313" key="8">
    <source>
        <dbReference type="EMBL" id="PXF40849.1"/>
    </source>
</evidence>
<evidence type="ECO:0000313" key="9">
    <source>
        <dbReference type="Proteomes" id="UP000247409"/>
    </source>
</evidence>
<dbReference type="FunFam" id="3.40.50.150:FF:000077">
    <property type="entry name" value="HemK methyltransferase family member 2"/>
    <property type="match status" value="1"/>
</dbReference>
<dbReference type="PANTHER" id="PTHR45875">
    <property type="entry name" value="METHYLTRANSFERASE N6AMT1"/>
    <property type="match status" value="1"/>
</dbReference>
<evidence type="ECO:0000256" key="4">
    <source>
        <dbReference type="ARBA" id="ARBA00022679"/>
    </source>
</evidence>
<evidence type="ECO:0000259" key="7">
    <source>
        <dbReference type="Pfam" id="PF05175"/>
    </source>
</evidence>
<dbReference type="InterPro" id="IPR004557">
    <property type="entry name" value="PrmC-related"/>
</dbReference>
<dbReference type="PROSITE" id="PS00092">
    <property type="entry name" value="N6_MTASE"/>
    <property type="match status" value="1"/>
</dbReference>
<dbReference type="GO" id="GO:0035657">
    <property type="term" value="C:eRF1 methyltransferase complex"/>
    <property type="evidence" value="ECO:0007669"/>
    <property type="project" value="TreeGrafter"/>
</dbReference>
<evidence type="ECO:0000256" key="1">
    <source>
        <dbReference type="ARBA" id="ARBA00004123"/>
    </source>
</evidence>
<dbReference type="SUPFAM" id="SSF53335">
    <property type="entry name" value="S-adenosyl-L-methionine-dependent methyltransferases"/>
    <property type="match status" value="1"/>
</dbReference>
<keyword evidence="4 8" id="KW-0808">Transferase</keyword>
<proteinExistence type="inferred from homology"/>
<dbReference type="PANTHER" id="PTHR45875:SF1">
    <property type="entry name" value="METHYLTRANSFERASE N6AMT1"/>
    <property type="match status" value="1"/>
</dbReference>
<feature type="domain" description="Methyltransferase small" evidence="7">
    <location>
        <begin position="108"/>
        <end position="192"/>
    </location>
</feature>
<keyword evidence="3 8" id="KW-0489">Methyltransferase</keyword>
<reference evidence="8 9" key="1">
    <citation type="journal article" date="2018" name="Mol. Biol. Evol.">
        <title>Analysis of the draft genome of the red seaweed Gracilariopsis chorda provides insights into genome size evolution in Rhodophyta.</title>
        <authorList>
            <person name="Lee J."/>
            <person name="Yang E.C."/>
            <person name="Graf L."/>
            <person name="Yang J.H."/>
            <person name="Qiu H."/>
            <person name="Zel Zion U."/>
            <person name="Chan C.X."/>
            <person name="Stephens T.G."/>
            <person name="Weber A.P.M."/>
            <person name="Boo G.H."/>
            <person name="Boo S.M."/>
            <person name="Kim K.M."/>
            <person name="Shin Y."/>
            <person name="Jung M."/>
            <person name="Lee S.J."/>
            <person name="Yim H.S."/>
            <person name="Lee J.H."/>
            <person name="Bhattacharya D."/>
            <person name="Yoon H.S."/>
        </authorList>
    </citation>
    <scope>NUCLEOTIDE SEQUENCE [LARGE SCALE GENOMIC DNA]</scope>
    <source>
        <strain evidence="8 9">SKKU-2015</strain>
        <tissue evidence="8">Whole body</tissue>
    </source>
</reference>
<organism evidence="8 9">
    <name type="scientific">Gracilariopsis chorda</name>
    <dbReference type="NCBI Taxonomy" id="448386"/>
    <lineage>
        <taxon>Eukaryota</taxon>
        <taxon>Rhodophyta</taxon>
        <taxon>Florideophyceae</taxon>
        <taxon>Rhodymeniophycidae</taxon>
        <taxon>Gracilariales</taxon>
        <taxon>Gracilariaceae</taxon>
        <taxon>Gracilariopsis</taxon>
    </lineage>
</organism>
<dbReference type="STRING" id="448386.A0A2V3IFH6"/>
<dbReference type="GO" id="GO:0008757">
    <property type="term" value="F:S-adenosylmethionine-dependent methyltransferase activity"/>
    <property type="evidence" value="ECO:0007669"/>
    <property type="project" value="TreeGrafter"/>
</dbReference>
<keyword evidence="9" id="KW-1185">Reference proteome</keyword>
<dbReference type="NCBIfam" id="TIGR00537">
    <property type="entry name" value="hemK_rel_arch"/>
    <property type="match status" value="1"/>
</dbReference>
<keyword evidence="5" id="KW-0949">S-adenosyl-L-methionine</keyword>
<dbReference type="GO" id="GO:0003676">
    <property type="term" value="F:nucleic acid binding"/>
    <property type="evidence" value="ECO:0007669"/>
    <property type="project" value="InterPro"/>
</dbReference>
<evidence type="ECO:0000256" key="3">
    <source>
        <dbReference type="ARBA" id="ARBA00022603"/>
    </source>
</evidence>
<dbReference type="InterPro" id="IPR007848">
    <property type="entry name" value="Small_mtfrase_dom"/>
</dbReference>
<dbReference type="Pfam" id="PF05175">
    <property type="entry name" value="MTS"/>
    <property type="match status" value="1"/>
</dbReference>
<comment type="similarity">
    <text evidence="2">Belongs to the eukaryotic/archaeal PrmC-related family.</text>
</comment>
<name>A0A2V3IFH6_9FLOR</name>
<dbReference type="GO" id="GO:0005634">
    <property type="term" value="C:nucleus"/>
    <property type="evidence" value="ECO:0007669"/>
    <property type="project" value="UniProtKB-SubCell"/>
</dbReference>
<dbReference type="GO" id="GO:0008276">
    <property type="term" value="F:protein methyltransferase activity"/>
    <property type="evidence" value="ECO:0007669"/>
    <property type="project" value="TreeGrafter"/>
</dbReference>
<dbReference type="InterPro" id="IPR052190">
    <property type="entry name" value="Euk-Arch_PrmC-MTase"/>
</dbReference>
<dbReference type="EMBL" id="NBIV01000257">
    <property type="protein sequence ID" value="PXF40849.1"/>
    <property type="molecule type" value="Genomic_DNA"/>
</dbReference>
<dbReference type="InterPro" id="IPR002052">
    <property type="entry name" value="DNA_methylase_N6_adenine_CS"/>
</dbReference>
<evidence type="ECO:0000256" key="2">
    <source>
        <dbReference type="ARBA" id="ARBA00006149"/>
    </source>
</evidence>
<evidence type="ECO:0000256" key="6">
    <source>
        <dbReference type="ARBA" id="ARBA00023242"/>
    </source>
</evidence>
<accession>A0A2V3IFH6</accession>
<evidence type="ECO:0000256" key="5">
    <source>
        <dbReference type="ARBA" id="ARBA00022691"/>
    </source>
</evidence>
<dbReference type="Gene3D" id="3.40.50.150">
    <property type="entry name" value="Vaccinia Virus protein VP39"/>
    <property type="match status" value="1"/>
</dbReference>
<dbReference type="Proteomes" id="UP000247409">
    <property type="component" value="Unassembled WGS sequence"/>
</dbReference>
<dbReference type="AlphaFoldDB" id="A0A2V3IFH6"/>
<dbReference type="GO" id="GO:0032259">
    <property type="term" value="P:methylation"/>
    <property type="evidence" value="ECO:0007669"/>
    <property type="project" value="UniProtKB-KW"/>
</dbReference>